<accession>F2JNG1</accession>
<dbReference type="InterPro" id="IPR013096">
    <property type="entry name" value="Cupin_2"/>
</dbReference>
<reference evidence="2 3" key="1">
    <citation type="journal article" date="2011" name="J. Bacteriol.">
        <title>Complete genome sequence of the cellulose-degrading bacterium Cellulosilyticum lentocellum.</title>
        <authorList>
            <consortium name="US DOE Joint Genome Institute"/>
            <person name="Miller D.A."/>
            <person name="Suen G."/>
            <person name="Bruce D."/>
            <person name="Copeland A."/>
            <person name="Cheng J.F."/>
            <person name="Detter C."/>
            <person name="Goodwin L.A."/>
            <person name="Han C.S."/>
            <person name="Hauser L.J."/>
            <person name="Land M.L."/>
            <person name="Lapidus A."/>
            <person name="Lucas S."/>
            <person name="Meincke L."/>
            <person name="Pitluck S."/>
            <person name="Tapia R."/>
            <person name="Teshima H."/>
            <person name="Woyke T."/>
            <person name="Fox B.G."/>
            <person name="Angert E.R."/>
            <person name="Currie C.R."/>
        </authorList>
    </citation>
    <scope>NUCLEOTIDE SEQUENCE [LARGE SCALE GENOMIC DNA]</scope>
    <source>
        <strain evidence="3">ATCC 49066 / DSM 5427 / NCIMB 11756 / RHM5</strain>
    </source>
</reference>
<protein>
    <submittedName>
        <fullName evidence="2">Cupin 2 conserved barrel domain protein</fullName>
    </submittedName>
</protein>
<proteinExistence type="predicted"/>
<dbReference type="KEGG" id="cle:Clole_3041"/>
<evidence type="ECO:0000259" key="1">
    <source>
        <dbReference type="Pfam" id="PF07883"/>
    </source>
</evidence>
<dbReference type="InterPro" id="IPR011051">
    <property type="entry name" value="RmlC_Cupin_sf"/>
</dbReference>
<gene>
    <name evidence="2" type="ordered locus">Clole_3041</name>
</gene>
<keyword evidence="3" id="KW-1185">Reference proteome</keyword>
<dbReference type="CDD" id="cd02223">
    <property type="entry name" value="cupin_Bh2720-like"/>
    <property type="match status" value="1"/>
</dbReference>
<dbReference type="Pfam" id="PF07883">
    <property type="entry name" value="Cupin_2"/>
    <property type="match status" value="1"/>
</dbReference>
<feature type="domain" description="Cupin type-2" evidence="1">
    <location>
        <begin position="78"/>
        <end position="153"/>
    </location>
</feature>
<name>F2JNG1_CELLD</name>
<organism evidence="2 3">
    <name type="scientific">Cellulosilyticum lentocellum (strain ATCC 49066 / DSM 5427 / NCIMB 11756 / RHM5)</name>
    <name type="common">Clostridium lentocellum</name>
    <dbReference type="NCBI Taxonomy" id="642492"/>
    <lineage>
        <taxon>Bacteria</taxon>
        <taxon>Bacillati</taxon>
        <taxon>Bacillota</taxon>
        <taxon>Clostridia</taxon>
        <taxon>Lachnospirales</taxon>
        <taxon>Cellulosilyticaceae</taxon>
        <taxon>Cellulosilyticum</taxon>
    </lineage>
</organism>
<dbReference type="InterPro" id="IPR014710">
    <property type="entry name" value="RmlC-like_jellyroll"/>
</dbReference>
<dbReference type="SUPFAM" id="SSF51182">
    <property type="entry name" value="RmlC-like cupins"/>
    <property type="match status" value="1"/>
</dbReference>
<sequence>MPHFNPTYQHTIQKNTSSQDYQIPYLNGHKKSRNMPNSTQVIKDYGPYPFVVNIEKVTKANDTFRTVLWTGDSLQLTLMSIPPGESIGLEIHNDVDQFLRIEDGTGLVMMGDQPNQLNFQQTVSASDAFVVPAGTWHNLLNIGSTPLKLYSIYAPPHHPFGTVHQTKADAEAAENPNK</sequence>
<dbReference type="PANTHER" id="PTHR43346:SF1">
    <property type="entry name" value="QUERCETIN 2,3-DIOXYGENASE-RELATED"/>
    <property type="match status" value="1"/>
</dbReference>
<dbReference type="HOGENOM" id="CLU_090569_1_0_9"/>
<evidence type="ECO:0000313" key="3">
    <source>
        <dbReference type="Proteomes" id="UP000008467"/>
    </source>
</evidence>
<dbReference type="Gene3D" id="2.60.120.10">
    <property type="entry name" value="Jelly Rolls"/>
    <property type="match status" value="1"/>
</dbReference>
<dbReference type="InterPro" id="IPR052538">
    <property type="entry name" value="Flavonoid_dioxygenase-like"/>
</dbReference>
<evidence type="ECO:0000313" key="2">
    <source>
        <dbReference type="EMBL" id="ADZ84737.1"/>
    </source>
</evidence>
<dbReference type="eggNOG" id="COG0662">
    <property type="taxonomic scope" value="Bacteria"/>
</dbReference>
<dbReference type="PANTHER" id="PTHR43346">
    <property type="entry name" value="LIGAND BINDING DOMAIN PROTEIN, PUTATIVE (AFU_ORTHOLOGUE AFUA_6G14370)-RELATED"/>
    <property type="match status" value="1"/>
</dbReference>
<dbReference type="STRING" id="642492.Clole_3041"/>
<dbReference type="EMBL" id="CP002582">
    <property type="protein sequence ID" value="ADZ84737.1"/>
    <property type="molecule type" value="Genomic_DNA"/>
</dbReference>
<dbReference type="Proteomes" id="UP000008467">
    <property type="component" value="Chromosome"/>
</dbReference>
<dbReference type="RefSeq" id="WP_013658016.1">
    <property type="nucleotide sequence ID" value="NC_015275.1"/>
</dbReference>
<dbReference type="AlphaFoldDB" id="F2JNG1"/>